<dbReference type="InterPro" id="IPR036773">
    <property type="entry name" value="TB_dom_sf"/>
</dbReference>
<name>A0A8C8B6N3_9STRI</name>
<dbReference type="GO" id="GO:0048185">
    <property type="term" value="F:activin binding"/>
    <property type="evidence" value="ECO:0007669"/>
    <property type="project" value="TreeGrafter"/>
</dbReference>
<dbReference type="PROSITE" id="PS51364">
    <property type="entry name" value="TB"/>
    <property type="match status" value="1"/>
</dbReference>
<dbReference type="SUPFAM" id="SSF57581">
    <property type="entry name" value="TB module/8-cys domain"/>
    <property type="match status" value="1"/>
</dbReference>
<dbReference type="PANTHER" id="PTHR10913">
    <property type="entry name" value="FOLLISTATIN-RELATED"/>
    <property type="match status" value="1"/>
</dbReference>
<keyword evidence="3" id="KW-1015">Disulfide bond</keyword>
<evidence type="ECO:0000313" key="9">
    <source>
        <dbReference type="Proteomes" id="UP000694552"/>
    </source>
</evidence>
<keyword evidence="1" id="KW-0732">Signal</keyword>
<dbReference type="FunFam" id="3.30.60.30:FF:000028">
    <property type="entry name" value="Follistatin-related protein 3"/>
    <property type="match status" value="1"/>
</dbReference>
<sequence length="367" mass="39469">MPVLPPRRRSFHLPPRTTPCAAACPRGREPRSRDSGRSGCLEGRGRLPRGPSCRWSPRARVWRRPSPQDFLLLLRGAGYRCWKAPGRDTPEPGSSRRAAPGDGAPQEPRAGSPGLWPPSPQVARPGPAALGAVAQHGGDPSPSALPAGGICWLQQGKEAKCTMILKTGVTWEECCANGNVDVAWSNYTYPGNKISLLGFLGLVTCHPCKESCEGVVCGPDKVCKMKHGRPQCACAPDCSSLPRKLQVCGSDGYTYRDECDLLTAKCRDHPDLEVMYQGKCKSRSGRAPILPRPCPLCLSCSDRSELETWGKKCELRAGSCRRQIFQSVRERGRRRGGVGKCLRCPGSAAGPAVPPLPPRGCAESGGL</sequence>
<evidence type="ECO:0000259" key="6">
    <source>
        <dbReference type="PROSITE" id="PS51364"/>
    </source>
</evidence>
<dbReference type="Proteomes" id="UP000694552">
    <property type="component" value="Unplaced"/>
</dbReference>
<dbReference type="PROSITE" id="PS51465">
    <property type="entry name" value="KAZAL_2"/>
    <property type="match status" value="1"/>
</dbReference>
<dbReference type="SUPFAM" id="SSF100895">
    <property type="entry name" value="Kazal-type serine protease inhibitors"/>
    <property type="match status" value="1"/>
</dbReference>
<feature type="domain" description="Kazal-like" evidence="7">
    <location>
        <begin position="218"/>
        <end position="282"/>
    </location>
</feature>
<reference evidence="8" key="2">
    <citation type="submission" date="2025-09" db="UniProtKB">
        <authorList>
            <consortium name="Ensembl"/>
        </authorList>
    </citation>
    <scope>IDENTIFICATION</scope>
</reference>
<dbReference type="SMART" id="SM00280">
    <property type="entry name" value="KAZAL"/>
    <property type="match status" value="1"/>
</dbReference>
<dbReference type="Gene3D" id="3.90.290.10">
    <property type="entry name" value="TGF-beta binding (TB) domain"/>
    <property type="match status" value="1"/>
</dbReference>
<dbReference type="CDD" id="cd00104">
    <property type="entry name" value="KAZAL_FS"/>
    <property type="match status" value="1"/>
</dbReference>
<dbReference type="InterPro" id="IPR050653">
    <property type="entry name" value="Prot_Inhib_GrowthFact_Antg"/>
</dbReference>
<evidence type="ECO:0000256" key="3">
    <source>
        <dbReference type="ARBA" id="ARBA00023157"/>
    </source>
</evidence>
<dbReference type="Pfam" id="PF21333">
    <property type="entry name" value="FST_N"/>
    <property type="match status" value="1"/>
</dbReference>
<evidence type="ECO:0000256" key="4">
    <source>
        <dbReference type="ARBA" id="ARBA00023180"/>
    </source>
</evidence>
<dbReference type="GO" id="GO:0030154">
    <property type="term" value="P:cell differentiation"/>
    <property type="evidence" value="ECO:0007669"/>
    <property type="project" value="TreeGrafter"/>
</dbReference>
<keyword evidence="9" id="KW-1185">Reference proteome</keyword>
<dbReference type="GO" id="GO:0032926">
    <property type="term" value="P:negative regulation of activin receptor signaling pathway"/>
    <property type="evidence" value="ECO:0007669"/>
    <property type="project" value="TreeGrafter"/>
</dbReference>
<dbReference type="FunFam" id="3.90.290.10:FF:000021">
    <property type="entry name" value="follistatin-related protein 3"/>
    <property type="match status" value="1"/>
</dbReference>
<proteinExistence type="predicted"/>
<dbReference type="InterPro" id="IPR017878">
    <property type="entry name" value="TB_dom"/>
</dbReference>
<feature type="domain" description="TB" evidence="6">
    <location>
        <begin position="149"/>
        <end position="208"/>
    </location>
</feature>
<reference evidence="8" key="1">
    <citation type="submission" date="2025-08" db="UniProtKB">
        <authorList>
            <consortium name="Ensembl"/>
        </authorList>
    </citation>
    <scope>IDENTIFICATION</scope>
</reference>
<dbReference type="Ensembl" id="ENSOSUT00000015035.1">
    <property type="protein sequence ID" value="ENSOSUP00000014548.1"/>
    <property type="gene ID" value="ENSOSUG00000010376.1"/>
</dbReference>
<dbReference type="GO" id="GO:0030510">
    <property type="term" value="P:regulation of BMP signaling pathway"/>
    <property type="evidence" value="ECO:0007669"/>
    <property type="project" value="TreeGrafter"/>
</dbReference>
<evidence type="ECO:0000259" key="7">
    <source>
        <dbReference type="PROSITE" id="PS51465"/>
    </source>
</evidence>
<protein>
    <recommendedName>
        <fullName evidence="10">Follistatin like 3</fullName>
    </recommendedName>
</protein>
<evidence type="ECO:0000256" key="5">
    <source>
        <dbReference type="SAM" id="MobiDB-lite"/>
    </source>
</evidence>
<feature type="compositionally biased region" description="Basic residues" evidence="5">
    <location>
        <begin position="1"/>
        <end position="11"/>
    </location>
</feature>
<evidence type="ECO:0000256" key="1">
    <source>
        <dbReference type="ARBA" id="ARBA00022729"/>
    </source>
</evidence>
<keyword evidence="2" id="KW-0677">Repeat</keyword>
<keyword evidence="4" id="KW-0325">Glycoprotein</keyword>
<dbReference type="Gene3D" id="3.30.60.30">
    <property type="match status" value="1"/>
</dbReference>
<dbReference type="Pfam" id="PF07648">
    <property type="entry name" value="Kazal_2"/>
    <property type="match status" value="1"/>
</dbReference>
<feature type="region of interest" description="Disordered" evidence="5">
    <location>
        <begin position="83"/>
        <end position="140"/>
    </location>
</feature>
<dbReference type="PANTHER" id="PTHR10913:SF16">
    <property type="entry name" value="FOLLISTATIN-RELATED PROTEIN 3"/>
    <property type="match status" value="1"/>
</dbReference>
<dbReference type="InterPro" id="IPR036058">
    <property type="entry name" value="Kazal_dom_sf"/>
</dbReference>
<accession>A0A8C8B6N3</accession>
<evidence type="ECO:0000256" key="2">
    <source>
        <dbReference type="ARBA" id="ARBA00022737"/>
    </source>
</evidence>
<dbReference type="InterPro" id="IPR002350">
    <property type="entry name" value="Kazal_dom"/>
</dbReference>
<feature type="compositionally biased region" description="Basic and acidic residues" evidence="5">
    <location>
        <begin position="26"/>
        <end position="36"/>
    </location>
</feature>
<organism evidence="8 9">
    <name type="scientific">Otus sunia</name>
    <name type="common">Oriental scops-owl</name>
    <dbReference type="NCBI Taxonomy" id="257818"/>
    <lineage>
        <taxon>Eukaryota</taxon>
        <taxon>Metazoa</taxon>
        <taxon>Chordata</taxon>
        <taxon>Craniata</taxon>
        <taxon>Vertebrata</taxon>
        <taxon>Euteleostomi</taxon>
        <taxon>Archelosauria</taxon>
        <taxon>Archosauria</taxon>
        <taxon>Dinosauria</taxon>
        <taxon>Saurischia</taxon>
        <taxon>Theropoda</taxon>
        <taxon>Coelurosauria</taxon>
        <taxon>Aves</taxon>
        <taxon>Neognathae</taxon>
        <taxon>Neoaves</taxon>
        <taxon>Telluraves</taxon>
        <taxon>Strigiformes</taxon>
        <taxon>Strigidae</taxon>
        <taxon>Otus</taxon>
    </lineage>
</organism>
<feature type="region of interest" description="Disordered" evidence="5">
    <location>
        <begin position="1"/>
        <end position="57"/>
    </location>
</feature>
<evidence type="ECO:0008006" key="10">
    <source>
        <dbReference type="Google" id="ProtNLM"/>
    </source>
</evidence>
<dbReference type="GO" id="GO:0005615">
    <property type="term" value="C:extracellular space"/>
    <property type="evidence" value="ECO:0007669"/>
    <property type="project" value="TreeGrafter"/>
</dbReference>
<dbReference type="AlphaFoldDB" id="A0A8C8B6N3"/>
<feature type="compositionally biased region" description="Low complexity" evidence="5">
    <location>
        <begin position="14"/>
        <end position="25"/>
    </location>
</feature>
<evidence type="ECO:0000313" key="8">
    <source>
        <dbReference type="Ensembl" id="ENSOSUP00000014548.1"/>
    </source>
</evidence>